<gene>
    <name evidence="4 5" type="primary">csrA</name>
    <name evidence="5" type="ORF">RWD45_10600</name>
</gene>
<keyword evidence="4" id="KW-0678">Repressor</keyword>
<keyword evidence="3 4" id="KW-0694">RNA-binding</keyword>
<comment type="function">
    <text evidence="4">A translational regulator that binds mRNA to regulate translation initiation and/or mRNA stability. Usually binds in the 5'-UTR at or near the Shine-Dalgarno sequence preventing ribosome-binding, thus repressing translation. Its main target seems to be the major flagellin gene, while its function is anatagonized by FliW.</text>
</comment>
<keyword evidence="4" id="KW-1005">Bacterial flagellum biogenesis</keyword>
<evidence type="ECO:0000313" key="6">
    <source>
        <dbReference type="Proteomes" id="UP001275315"/>
    </source>
</evidence>
<protein>
    <recommendedName>
        <fullName evidence="4">Translational regulator CsrA</fullName>
    </recommendedName>
</protein>
<dbReference type="PANTHER" id="PTHR34984">
    <property type="entry name" value="CARBON STORAGE REGULATOR"/>
    <property type="match status" value="1"/>
</dbReference>
<dbReference type="HAMAP" id="MF_00167">
    <property type="entry name" value="CsrA"/>
    <property type="match status" value="1"/>
</dbReference>
<comment type="similarity">
    <text evidence="4">Belongs to the CsrA/RsmA family.</text>
</comment>
<dbReference type="NCBIfam" id="NF002469">
    <property type="entry name" value="PRK01712.1"/>
    <property type="match status" value="1"/>
</dbReference>
<dbReference type="Proteomes" id="UP001275315">
    <property type="component" value="Unassembled WGS sequence"/>
</dbReference>
<dbReference type="RefSeq" id="WP_320379616.1">
    <property type="nucleotide sequence ID" value="NZ_JAWDIQ010000001.1"/>
</dbReference>
<evidence type="ECO:0000256" key="3">
    <source>
        <dbReference type="ARBA" id="ARBA00022884"/>
    </source>
</evidence>
<keyword evidence="6" id="KW-1185">Reference proteome</keyword>
<dbReference type="InterPro" id="IPR036107">
    <property type="entry name" value="CsrA_sf"/>
</dbReference>
<comment type="caution">
    <text evidence="5">The sequence shown here is derived from an EMBL/GenBank/DDBJ whole genome shotgun (WGS) entry which is preliminary data.</text>
</comment>
<name>A0ABU5CSW8_9BACI</name>
<dbReference type="SUPFAM" id="SSF117130">
    <property type="entry name" value="CsrA-like"/>
    <property type="match status" value="1"/>
</dbReference>
<dbReference type="NCBIfam" id="TIGR00202">
    <property type="entry name" value="csrA"/>
    <property type="match status" value="1"/>
</dbReference>
<dbReference type="InterPro" id="IPR003751">
    <property type="entry name" value="CsrA"/>
</dbReference>
<keyword evidence="2 4" id="KW-0810">Translation regulation</keyword>
<keyword evidence="1 4" id="KW-0963">Cytoplasm</keyword>
<evidence type="ECO:0000256" key="4">
    <source>
        <dbReference type="HAMAP-Rule" id="MF_00167"/>
    </source>
</evidence>
<sequence length="77" mass="8675">MLVLSRKLGESIQIGNDIEIKILSVEGDQVKIGIQAPRNLDVYRKEIYLDIQAQNNEAANLSLDVLKILGDQKNNRK</sequence>
<dbReference type="EMBL" id="JAWDIQ010000001">
    <property type="protein sequence ID" value="MDY0408914.1"/>
    <property type="molecule type" value="Genomic_DNA"/>
</dbReference>
<accession>A0ABU5CSW8</accession>
<comment type="subunit">
    <text evidence="4">Homodimer; the beta-strands of each monomer intercalate to form a hydrophobic core, while the alpha-helices form wings that extend away from the core.</text>
</comment>
<organism evidence="5 6">
    <name type="scientific">Paracerasibacillus soli</name>
    <dbReference type="NCBI Taxonomy" id="480284"/>
    <lineage>
        <taxon>Bacteria</taxon>
        <taxon>Bacillati</taxon>
        <taxon>Bacillota</taxon>
        <taxon>Bacilli</taxon>
        <taxon>Bacillales</taxon>
        <taxon>Bacillaceae</taxon>
        <taxon>Paracerasibacillus</taxon>
    </lineage>
</organism>
<proteinExistence type="inferred from homology"/>
<reference evidence="5 6" key="1">
    <citation type="submission" date="2023-10" db="EMBL/GenBank/DDBJ databases">
        <title>Virgibacillus soli CC-YMP-6 genome.</title>
        <authorList>
            <person name="Miliotis G."/>
            <person name="Sengupta P."/>
            <person name="Hameed A."/>
            <person name="Chuvochina M."/>
            <person name="Mcdonagh F."/>
            <person name="Simpson A.C."/>
            <person name="Singh N.K."/>
            <person name="Rekha P.D."/>
            <person name="Raman K."/>
            <person name="Hugenholtz P."/>
            <person name="Venkateswaran K."/>
        </authorList>
    </citation>
    <scope>NUCLEOTIDE SEQUENCE [LARGE SCALE GENOMIC DNA]</scope>
    <source>
        <strain evidence="5 6">CC-YMP-6</strain>
    </source>
</reference>
<evidence type="ECO:0000256" key="1">
    <source>
        <dbReference type="ARBA" id="ARBA00022490"/>
    </source>
</evidence>
<dbReference type="Gene3D" id="2.60.40.4380">
    <property type="entry name" value="Translational regulator CsrA"/>
    <property type="match status" value="1"/>
</dbReference>
<dbReference type="Pfam" id="PF02599">
    <property type="entry name" value="CsrA"/>
    <property type="match status" value="1"/>
</dbReference>
<evidence type="ECO:0000313" key="5">
    <source>
        <dbReference type="EMBL" id="MDY0408914.1"/>
    </source>
</evidence>
<evidence type="ECO:0000256" key="2">
    <source>
        <dbReference type="ARBA" id="ARBA00022845"/>
    </source>
</evidence>
<comment type="subcellular location">
    <subcellularLocation>
        <location evidence="4">Cytoplasm</location>
    </subcellularLocation>
</comment>
<dbReference type="PANTHER" id="PTHR34984:SF1">
    <property type="entry name" value="CARBON STORAGE REGULATOR"/>
    <property type="match status" value="1"/>
</dbReference>